<dbReference type="Gene3D" id="3.30.420.590">
    <property type="match status" value="1"/>
</dbReference>
<reference evidence="1" key="1">
    <citation type="journal article" date="2012" name="PLoS ONE">
        <title>Gene sets for utilization of primary and secondary nutrition supplies in the distal gut of endangered iberian lynx.</title>
        <authorList>
            <person name="Alcaide M."/>
            <person name="Messina E."/>
            <person name="Richter M."/>
            <person name="Bargiela R."/>
            <person name="Peplies J."/>
            <person name="Huws S.A."/>
            <person name="Newbold C.J."/>
            <person name="Golyshin P.N."/>
            <person name="Simon M.A."/>
            <person name="Lopez G."/>
            <person name="Yakimov M.M."/>
            <person name="Ferrer M."/>
        </authorList>
    </citation>
    <scope>NUCLEOTIDE SEQUENCE</scope>
</reference>
<accession>J9GYR0</accession>
<organism evidence="1">
    <name type="scientific">gut metagenome</name>
    <dbReference type="NCBI Taxonomy" id="749906"/>
    <lineage>
        <taxon>unclassified sequences</taxon>
        <taxon>metagenomes</taxon>
        <taxon>organismal metagenomes</taxon>
    </lineage>
</organism>
<name>J9GYR0_9ZZZZ</name>
<dbReference type="AlphaFoldDB" id="J9GYR0"/>
<dbReference type="EMBL" id="AMCI01000643">
    <property type="protein sequence ID" value="EJX08358.1"/>
    <property type="molecule type" value="Genomic_DNA"/>
</dbReference>
<gene>
    <name evidence="1" type="ORF">EVA_03528</name>
</gene>
<sequence>MLLILLLIAVLVVAGIYKWVSSSLTPEDSDGPSLIDELMNTPEEYQGDVVNVLVCGIRQDLTDMILYVNFDVANRKINMLQIPRDTYPGEEVKTGGTGKINAVANHNGGIG</sequence>
<evidence type="ECO:0000313" key="1">
    <source>
        <dbReference type="EMBL" id="EJX08358.1"/>
    </source>
</evidence>
<feature type="non-terminal residue" evidence="1">
    <location>
        <position position="111"/>
    </location>
</feature>
<protein>
    <submittedName>
        <fullName evidence="1">Cell envelope-related function transcriptional attenuator common domain protein</fullName>
    </submittedName>
</protein>
<proteinExistence type="predicted"/>
<comment type="caution">
    <text evidence="1">The sequence shown here is derived from an EMBL/GenBank/DDBJ whole genome shotgun (WGS) entry which is preliminary data.</text>
</comment>